<organism evidence="3 4">
    <name type="scientific">Octopus sinensis</name>
    <name type="common">East Asian common octopus</name>
    <dbReference type="NCBI Taxonomy" id="2607531"/>
    <lineage>
        <taxon>Eukaryota</taxon>
        <taxon>Metazoa</taxon>
        <taxon>Spiralia</taxon>
        <taxon>Lophotrochozoa</taxon>
        <taxon>Mollusca</taxon>
        <taxon>Cephalopoda</taxon>
        <taxon>Coleoidea</taxon>
        <taxon>Octopodiformes</taxon>
        <taxon>Octopoda</taxon>
        <taxon>Incirrata</taxon>
        <taxon>Octopodidae</taxon>
        <taxon>Octopus</taxon>
    </lineage>
</organism>
<dbReference type="InterPro" id="IPR016477">
    <property type="entry name" value="Fructo-/Ketosamine-3-kinase"/>
</dbReference>
<evidence type="ECO:0000313" key="4">
    <source>
        <dbReference type="RefSeq" id="XP_036370903.1"/>
    </source>
</evidence>
<name>A0A7E6FTN3_9MOLL</name>
<dbReference type="EC" id="2.7.1.172" evidence="1"/>
<comment type="catalytic activity">
    <reaction evidence="2">
        <text>N(6)-D-ribulosyl-L-lysyl-[protein] + ATP = N(6)-(3-O-phospho-D-ribulosyl)-L-lysyl-[protein] + ADP + H(+)</text>
        <dbReference type="Rhea" id="RHEA:48432"/>
        <dbReference type="Rhea" id="RHEA-COMP:12103"/>
        <dbReference type="Rhea" id="RHEA-COMP:12104"/>
        <dbReference type="ChEBI" id="CHEBI:15378"/>
        <dbReference type="ChEBI" id="CHEBI:30616"/>
        <dbReference type="ChEBI" id="CHEBI:90418"/>
        <dbReference type="ChEBI" id="CHEBI:90420"/>
        <dbReference type="ChEBI" id="CHEBI:456216"/>
        <dbReference type="EC" id="2.7.1.172"/>
    </reaction>
    <physiologicalReaction direction="left-to-right" evidence="2">
        <dbReference type="Rhea" id="RHEA:48433"/>
    </physiologicalReaction>
</comment>
<proteinExistence type="predicted"/>
<dbReference type="AlphaFoldDB" id="A0A7E6FTN3"/>
<keyword evidence="3" id="KW-1185">Reference proteome</keyword>
<reference evidence="4" key="1">
    <citation type="submission" date="2025-08" db="UniProtKB">
        <authorList>
            <consortium name="RefSeq"/>
        </authorList>
    </citation>
    <scope>IDENTIFICATION</scope>
</reference>
<dbReference type="Gene3D" id="3.90.1200.10">
    <property type="match status" value="1"/>
</dbReference>
<evidence type="ECO:0000256" key="1">
    <source>
        <dbReference type="ARBA" id="ARBA00011961"/>
    </source>
</evidence>
<dbReference type="SUPFAM" id="SSF56112">
    <property type="entry name" value="Protein kinase-like (PK-like)"/>
    <property type="match status" value="1"/>
</dbReference>
<gene>
    <name evidence="4" type="primary">LOC115226241</name>
</gene>
<protein>
    <recommendedName>
        <fullName evidence="1">protein-ribulosamine 3-kinase</fullName>
        <ecNumber evidence="1">2.7.1.172</ecNumber>
    </recommendedName>
</protein>
<evidence type="ECO:0000256" key="2">
    <source>
        <dbReference type="ARBA" id="ARBA00048655"/>
    </source>
</evidence>
<dbReference type="PANTHER" id="PTHR12149:SF8">
    <property type="entry name" value="PROTEIN-RIBULOSAMINE 3-KINASE"/>
    <property type="match status" value="1"/>
</dbReference>
<dbReference type="RefSeq" id="XP_036370903.1">
    <property type="nucleotide sequence ID" value="XM_036515010.1"/>
</dbReference>
<dbReference type="Pfam" id="PF03881">
    <property type="entry name" value="Fructosamin_kin"/>
    <property type="match status" value="1"/>
</dbReference>
<evidence type="ECO:0000313" key="3">
    <source>
        <dbReference type="Proteomes" id="UP000515154"/>
    </source>
</evidence>
<sequence length="115" mass="13482">MQIDGLETLTHLTASSLSVSVIFDPASFYGHSEFEFSISKMFGGFPRSFFDSYHEIIPRSSKFKLRERLYQLFHYINHWNHFGGGYQDSSMSTLKGLIKIFQHRFCSKYIRKVPE</sequence>
<dbReference type="KEGG" id="osn:115226241"/>
<accession>A0A7E6FTN3</accession>
<dbReference type="InterPro" id="IPR011009">
    <property type="entry name" value="Kinase-like_dom_sf"/>
</dbReference>
<dbReference type="Proteomes" id="UP000515154">
    <property type="component" value="Linkage group LG29"/>
</dbReference>
<dbReference type="PANTHER" id="PTHR12149">
    <property type="entry name" value="FRUCTOSAMINE 3 KINASE-RELATED PROTEIN"/>
    <property type="match status" value="1"/>
</dbReference>
<dbReference type="GO" id="GO:0102193">
    <property type="term" value="F:protein-ribulosamine 3-kinase activity"/>
    <property type="evidence" value="ECO:0007669"/>
    <property type="project" value="UniProtKB-EC"/>
</dbReference>